<dbReference type="PANTHER" id="PTHR11487:SF0">
    <property type="entry name" value="S-ACYL FATTY ACID SYNTHASE THIOESTERASE, MEDIUM CHAIN"/>
    <property type="match status" value="1"/>
</dbReference>
<dbReference type="InterPro" id="IPR012223">
    <property type="entry name" value="TEII"/>
</dbReference>
<dbReference type="GO" id="GO:0008610">
    <property type="term" value="P:lipid biosynthetic process"/>
    <property type="evidence" value="ECO:0007669"/>
    <property type="project" value="TreeGrafter"/>
</dbReference>
<accession>A0A2G3E4K7</accession>
<name>A0A2G3E4K7_9FIRM</name>
<keyword evidence="4" id="KW-1185">Reference proteome</keyword>
<reference evidence="3 4" key="2">
    <citation type="submission" date="2017-10" db="EMBL/GenBank/DDBJ databases">
        <authorList>
            <person name="Banno H."/>
            <person name="Chua N.-H."/>
        </authorList>
    </citation>
    <scope>NUCLEOTIDE SEQUENCE [LARGE SCALE GENOMIC DNA]</scope>
    <source>
        <strain evidence="3 4">JK623</strain>
    </source>
</reference>
<dbReference type="RefSeq" id="WP_099385758.1">
    <property type="nucleotide sequence ID" value="NZ_JANSWH010000080.1"/>
</dbReference>
<organism evidence="3 4">
    <name type="scientific">Agathobacter ruminis</name>
    <dbReference type="NCBI Taxonomy" id="1712665"/>
    <lineage>
        <taxon>Bacteria</taxon>
        <taxon>Bacillati</taxon>
        <taxon>Bacillota</taxon>
        <taxon>Clostridia</taxon>
        <taxon>Lachnospirales</taxon>
        <taxon>Lachnospiraceae</taxon>
        <taxon>Agathobacter</taxon>
    </lineage>
</organism>
<proteinExistence type="inferred from homology"/>
<feature type="domain" description="Thioesterase" evidence="2">
    <location>
        <begin position="5"/>
        <end position="232"/>
    </location>
</feature>
<dbReference type="InterPro" id="IPR029058">
    <property type="entry name" value="AB_hydrolase_fold"/>
</dbReference>
<dbReference type="InterPro" id="IPR001031">
    <property type="entry name" value="Thioesterase"/>
</dbReference>
<gene>
    <name evidence="3" type="ORF">CSX02_04185</name>
</gene>
<dbReference type="Proteomes" id="UP000224563">
    <property type="component" value="Unassembled WGS sequence"/>
</dbReference>
<dbReference type="Pfam" id="PF00975">
    <property type="entry name" value="Thioesterase"/>
    <property type="match status" value="1"/>
</dbReference>
<sequence>MSQYKLFCIPYAGGTAKYFSGLKDAFQETNVEVIPLEYAGHGRRGREVKYDNFDQLARDVYARICDNCKRGNDDKIILFGYSMGALVVYDIVTRLMDETMRNRVEHIFLAAHEPPDILFRGNDFAKFSDEEFLEEMIKLGGIDERLLNNPRFLKPYLTLIRSDYGLLASYEWNGIFEDFGVDMTIFYTEEDTPFENIFHWGKYNSKEICFYNFAGGHFFLKEKQEEIVDIIRLQII</sequence>
<evidence type="ECO:0000259" key="2">
    <source>
        <dbReference type="Pfam" id="PF00975"/>
    </source>
</evidence>
<dbReference type="AlphaFoldDB" id="A0A2G3E4K7"/>
<evidence type="ECO:0000256" key="1">
    <source>
        <dbReference type="ARBA" id="ARBA00007169"/>
    </source>
</evidence>
<comment type="similarity">
    <text evidence="1">Belongs to the thioesterase family.</text>
</comment>
<dbReference type="Gene3D" id="3.40.50.1820">
    <property type="entry name" value="alpha/beta hydrolase"/>
    <property type="match status" value="1"/>
</dbReference>
<reference evidence="3 4" key="1">
    <citation type="submission" date="2017-10" db="EMBL/GenBank/DDBJ databases">
        <title>Resolving the taxonomy of Roseburia spp., Eubacterium rectale and Agathobacter spp. through phylogenomic analysis.</title>
        <authorList>
            <person name="Sheridan P.O."/>
            <person name="Walker A.W."/>
            <person name="Duncan S.H."/>
            <person name="Scott K.P."/>
            <person name="Toole P.W.O."/>
            <person name="Luis P."/>
            <person name="Flint H.J."/>
        </authorList>
    </citation>
    <scope>NUCLEOTIDE SEQUENCE [LARGE SCALE GENOMIC DNA]</scope>
    <source>
        <strain evidence="3 4">JK623</strain>
    </source>
</reference>
<dbReference type="EMBL" id="PDYG01000014">
    <property type="protein sequence ID" value="PHU38216.1"/>
    <property type="molecule type" value="Genomic_DNA"/>
</dbReference>
<evidence type="ECO:0000313" key="4">
    <source>
        <dbReference type="Proteomes" id="UP000224563"/>
    </source>
</evidence>
<dbReference type="PANTHER" id="PTHR11487">
    <property type="entry name" value="THIOESTERASE"/>
    <property type="match status" value="1"/>
</dbReference>
<dbReference type="SUPFAM" id="SSF53474">
    <property type="entry name" value="alpha/beta-Hydrolases"/>
    <property type="match status" value="1"/>
</dbReference>
<comment type="caution">
    <text evidence="3">The sequence shown here is derived from an EMBL/GenBank/DDBJ whole genome shotgun (WGS) entry which is preliminary data.</text>
</comment>
<evidence type="ECO:0000313" key="3">
    <source>
        <dbReference type="EMBL" id="PHU38216.1"/>
    </source>
</evidence>
<protein>
    <recommendedName>
        <fullName evidence="2">Thioesterase domain-containing protein</fullName>
    </recommendedName>
</protein>